<dbReference type="Proteomes" id="UP000197394">
    <property type="component" value="Unassembled WGS sequence"/>
</dbReference>
<dbReference type="Proteomes" id="UP000223291">
    <property type="component" value="Unassembled WGS sequence"/>
</dbReference>
<dbReference type="Proteomes" id="UP000076296">
    <property type="component" value="Unassembled WGS sequence"/>
</dbReference>
<reference evidence="6" key="7">
    <citation type="submission" date="2021-03" db="EMBL/GenBank/DDBJ databases">
        <title>Complete genome sequencing of Acinetobacter baumannii.</title>
        <authorList>
            <person name="Yadav B."/>
            <person name="Makwana N."/>
            <person name="Kharat A.S."/>
            <person name="Veeraraghavan B."/>
            <person name="Vijayakumar S."/>
            <person name="Priya M."/>
        </authorList>
    </citation>
    <scope>NUCLEOTIDE SEQUENCE</scope>
    <source>
        <strain evidence="6">KSK6</strain>
        <plasmid evidence="6">p1KSK6</plasmid>
    </source>
</reference>
<sequence length="272" mass="31599">MSNFTPNSNFQGIVISNEKKFFLNSFKRNAKLLNTSFDVVSNTLNTPFKAPTYSQCLEILARSLGFKSFKGLTIGDVSGLKEIGYLSDFDKTKLIESYLEVNRKKIITMPLKIDSSLDLNLTIDAVCTLAYHIQTFPLLRDFYLPKRYLSKHLDFDNGPFRINDTLSKICAHWCISLLLEKPQGYEFYKGVYENNNDILYDVSMSFFTKKKINDWYKSRDFLHDFTDLFQHCDFIRVQSGWTDFDNLSNSKINIFFPPALHERIVKLSFPSN</sequence>
<dbReference type="EMBL" id="NXDV01000016">
    <property type="protein sequence ID" value="PHQ01538.1"/>
    <property type="molecule type" value="Genomic_DNA"/>
</dbReference>
<evidence type="ECO:0000313" key="2">
    <source>
        <dbReference type="EMBL" id="KZA13996.1"/>
    </source>
</evidence>
<dbReference type="PATRIC" id="fig|470.1369.peg.3684"/>
<reference evidence="7 11" key="5">
    <citation type="submission" date="2018-12" db="EMBL/GenBank/DDBJ databases">
        <title>Draft Genome Sequences Human Pathogenic Acinetobacter baumannii Strains.</title>
        <authorList>
            <person name="Madhi M."/>
            <person name="Ronco T."/>
            <person name="Olsen R.H."/>
            <person name="Hassani A."/>
        </authorList>
    </citation>
    <scope>NUCLEOTIDE SEQUENCE [LARGE SCALE GENOMIC DNA]</scope>
    <source>
        <strain evidence="7 11">AB3</strain>
    </source>
</reference>
<evidence type="ECO:0000313" key="11">
    <source>
        <dbReference type="Proteomes" id="UP000268239"/>
    </source>
</evidence>
<evidence type="ECO:0000313" key="9">
    <source>
        <dbReference type="Proteomes" id="UP000197394"/>
    </source>
</evidence>
<dbReference type="EMBL" id="KT779035">
    <property type="protein sequence ID" value="ALG88298.1"/>
    <property type="molecule type" value="Genomic_DNA"/>
</dbReference>
<dbReference type="EMBL" id="JAAGTY010000015">
    <property type="protein sequence ID" value="NDW42202.1"/>
    <property type="molecule type" value="Genomic_DNA"/>
</dbReference>
<evidence type="ECO:0000313" key="5">
    <source>
        <dbReference type="EMBL" id="PHQ01538.1"/>
    </source>
</evidence>
<dbReference type="EMBL" id="RXLU01000071">
    <property type="protein sequence ID" value="RTQ76332.1"/>
    <property type="molecule type" value="Genomic_DNA"/>
</dbReference>
<dbReference type="EMBL" id="CP072271">
    <property type="protein sequence ID" value="QTK45566.1"/>
    <property type="molecule type" value="Genomic_DNA"/>
</dbReference>
<reference evidence="5 10" key="4">
    <citation type="submission" date="2017-09" db="EMBL/GenBank/DDBJ databases">
        <title>Draft genome of Acinetobacter baumannii strain I43, a mercury resistant bacteria.</title>
        <authorList>
            <person name="Siqueira K.A."/>
            <person name="Mello I.S."/>
            <person name="Mendes T.A."/>
            <person name="Soares M.A."/>
        </authorList>
    </citation>
    <scope>NUCLEOTIDE SEQUENCE [LARGE SCALE GENOMIC DNA]</scope>
    <source>
        <strain evidence="5 10">I43</strain>
    </source>
</reference>
<evidence type="ECO:0000313" key="6">
    <source>
        <dbReference type="EMBL" id="QTK45566.1"/>
    </source>
</evidence>
<reference evidence="4 9" key="3">
    <citation type="submission" date="2017-05" db="EMBL/GenBank/DDBJ databases">
        <title>Draft genome sequence of MDR A. baumannii AB360.</title>
        <authorList>
            <person name="Wareham D.W."/>
            <person name="Bean D.C."/>
        </authorList>
    </citation>
    <scope>NUCLEOTIDE SEQUENCE [LARGE SCALE GENOMIC DNA]</scope>
    <source>
        <strain evidence="4 9">AB360</strain>
    </source>
</reference>
<evidence type="ECO:0000313" key="12">
    <source>
        <dbReference type="Proteomes" id="UP000470018"/>
    </source>
</evidence>
<evidence type="ECO:0000313" key="10">
    <source>
        <dbReference type="Proteomes" id="UP000223291"/>
    </source>
</evidence>
<keyword evidence="1" id="KW-0614">Plasmid</keyword>
<dbReference type="EMBL" id="NGKM01000024">
    <property type="protein sequence ID" value="OWK65280.1"/>
    <property type="molecule type" value="Genomic_DNA"/>
</dbReference>
<proteinExistence type="predicted"/>
<gene>
    <name evidence="4" type="ORF">CBE85_17405</name>
    <name evidence="5" type="ORF">CPI82_16970</name>
    <name evidence="7" type="ORF">EJ062_12680</name>
    <name evidence="3" type="ORF">G3N53_14085</name>
    <name evidence="6" type="ORF">J6E47_20525</name>
    <name evidence="2" type="ORF">LV35_02987</name>
</gene>
<protein>
    <submittedName>
        <fullName evidence="3">Uncharacterized protein</fullName>
    </submittedName>
</protein>
<reference evidence="3 12" key="6">
    <citation type="submission" date="2020-02" db="EMBL/GenBank/DDBJ databases">
        <title>Whole genome shot-gun sequencing of clinical Carbapenem resistant A. baumannii.</title>
        <authorList>
            <person name="Veeraraghavan B."/>
            <person name="Mathur P."/>
            <person name="Vijayakumar S."/>
            <person name="Vasudevan K."/>
            <person name="Lincy M."/>
            <person name="Kirubananthan A."/>
        </authorList>
    </citation>
    <scope>NUCLEOTIDE SEQUENCE [LARGE SCALE GENOMIC DNA]</scope>
    <source>
        <strain evidence="3 12">SP816</strain>
    </source>
</reference>
<dbReference type="Proteomes" id="UP000470018">
    <property type="component" value="Unassembled WGS sequence"/>
</dbReference>
<evidence type="ECO:0000313" key="4">
    <source>
        <dbReference type="EMBL" id="OWK65280.1"/>
    </source>
</evidence>
<dbReference type="EMBL" id="LRDT01000038">
    <property type="protein sequence ID" value="KZA13996.1"/>
    <property type="molecule type" value="Genomic_DNA"/>
</dbReference>
<evidence type="ECO:0000313" key="1">
    <source>
        <dbReference type="EMBL" id="ALG88298.1"/>
    </source>
</evidence>
<evidence type="ECO:0000313" key="8">
    <source>
        <dbReference type="Proteomes" id="UP000076296"/>
    </source>
</evidence>
<dbReference type="RefSeq" id="WP_000064550.1">
    <property type="nucleotide sequence ID" value="NZ_AP014650.1"/>
</dbReference>
<evidence type="ECO:0000313" key="3">
    <source>
        <dbReference type="EMBL" id="NDW42202.1"/>
    </source>
</evidence>
<reference evidence="2 8" key="2">
    <citation type="submission" date="2016-01" db="EMBL/GenBank/DDBJ databases">
        <title>Draft sequences of Acinetobacter baumannii isolates from wounded military personnel.</title>
        <authorList>
            <person name="Arivett B.A."/>
            <person name="Fiester S.E."/>
            <person name="Ream D.C."/>
            <person name="Actis L.A."/>
        </authorList>
    </citation>
    <scope>NUCLEOTIDE SEQUENCE [LARGE SCALE GENOMIC DNA]</scope>
    <source>
        <strain evidence="2 8">AB2828</strain>
    </source>
</reference>
<organism evidence="3 12">
    <name type="scientific">Acinetobacter baumannii</name>
    <dbReference type="NCBI Taxonomy" id="470"/>
    <lineage>
        <taxon>Bacteria</taxon>
        <taxon>Pseudomonadati</taxon>
        <taxon>Pseudomonadota</taxon>
        <taxon>Gammaproteobacteria</taxon>
        <taxon>Moraxellales</taxon>
        <taxon>Moraxellaceae</taxon>
        <taxon>Acinetobacter</taxon>
        <taxon>Acinetobacter calcoaceticus/baumannii complex</taxon>
    </lineage>
</organism>
<evidence type="ECO:0000313" key="7">
    <source>
        <dbReference type="EMBL" id="RTQ76332.1"/>
    </source>
</evidence>
<evidence type="ECO:0000313" key="13">
    <source>
        <dbReference type="Proteomes" id="UP000664966"/>
    </source>
</evidence>
<name>A0A090BEN7_ACIBA</name>
<accession>A0A090BEN7</accession>
<geneLocation type="plasmid" evidence="1">
    <name>pD4</name>
</geneLocation>
<dbReference type="Proteomes" id="UP000268239">
    <property type="component" value="Unassembled WGS sequence"/>
</dbReference>
<geneLocation type="plasmid" evidence="6 13">
    <name>p1KSK6</name>
</geneLocation>
<dbReference type="AlphaFoldDB" id="A0A090BEN7"/>
<dbReference type="Proteomes" id="UP000664966">
    <property type="component" value="Plasmid p1KSK6"/>
</dbReference>
<reference evidence="1" key="1">
    <citation type="submission" date="2015-09" db="EMBL/GenBank/DDBJ databases">
        <title>Conjugative plasmids carrying the sulphonamide resistance gene sul2.</title>
        <authorList>
            <person name="Hamidian M."/>
            <person name="Holt K.E."/>
            <person name="Pickard D."/>
            <person name="Hall R.M."/>
        </authorList>
    </citation>
    <scope>NUCLEOTIDE SEQUENCE</scope>
    <source>
        <strain evidence="1">D4</strain>
        <plasmid evidence="1">pD4</plasmid>
    </source>
</reference>